<dbReference type="Pfam" id="PF10158">
    <property type="entry name" value="LOH1CR12"/>
    <property type="match status" value="1"/>
</dbReference>
<sequence>MGNEQSGSGSSPQGPSNSTFSFLSGRGVNSKKSKGIVVVSGGNSKVETVEDDEIYKRFQEIPRFLPIFRHAIGKKDLSPSEYQQRMSSRPLYKMATRFQQHLKICAKAISAEQTQITSSIKAVEASAALLTTALTEKKKASDNFVTELQTLDKLRDDILHIQVIIHYRFS</sequence>
<dbReference type="InterPro" id="IPR018780">
    <property type="entry name" value="TBORCS5"/>
</dbReference>
<proteinExistence type="inferred from homology"/>
<dbReference type="GO" id="GO:0072384">
    <property type="term" value="P:organelle transport along microtubule"/>
    <property type="evidence" value="ECO:0007669"/>
    <property type="project" value="TreeGrafter"/>
</dbReference>
<dbReference type="OrthoDB" id="10035640at2759"/>
<evidence type="ECO:0000256" key="6">
    <source>
        <dbReference type="ARBA" id="ARBA00023288"/>
    </source>
</evidence>
<dbReference type="EMBL" id="KI660424">
    <property type="protein sequence ID" value="ETN73563.1"/>
    <property type="molecule type" value="Genomic_DNA"/>
</dbReference>
<accession>W2SVK4</accession>
<evidence type="ECO:0000256" key="1">
    <source>
        <dbReference type="ARBA" id="ARBA00004122"/>
    </source>
</evidence>
<dbReference type="PANTHER" id="PTHR31634:SF2">
    <property type="entry name" value="BLOC-1-RELATED COMPLEX SUBUNIT 5"/>
    <property type="match status" value="1"/>
</dbReference>
<keyword evidence="5" id="KW-0458">Lysosome</keyword>
<dbReference type="GO" id="GO:0099078">
    <property type="term" value="C:BORC complex"/>
    <property type="evidence" value="ECO:0007669"/>
    <property type="project" value="TreeGrafter"/>
</dbReference>
<dbReference type="CDD" id="cd22789">
    <property type="entry name" value="BORCS5-like"/>
    <property type="match status" value="1"/>
</dbReference>
<organism evidence="8 9">
    <name type="scientific">Necator americanus</name>
    <name type="common">Human hookworm</name>
    <dbReference type="NCBI Taxonomy" id="51031"/>
    <lineage>
        <taxon>Eukaryota</taxon>
        <taxon>Metazoa</taxon>
        <taxon>Ecdysozoa</taxon>
        <taxon>Nematoda</taxon>
        <taxon>Chromadorea</taxon>
        <taxon>Rhabditida</taxon>
        <taxon>Rhabditina</taxon>
        <taxon>Rhabditomorpha</taxon>
        <taxon>Strongyloidea</taxon>
        <taxon>Ancylostomatidae</taxon>
        <taxon>Bunostominae</taxon>
        <taxon>Necator</taxon>
    </lineage>
</organism>
<evidence type="ECO:0000256" key="4">
    <source>
        <dbReference type="ARBA" id="ARBA00023136"/>
    </source>
</evidence>
<protein>
    <recommendedName>
        <fullName evidence="3">BLOC-1-related complex subunit 5</fullName>
    </recommendedName>
</protein>
<feature type="region of interest" description="Disordered" evidence="7">
    <location>
        <begin position="1"/>
        <end position="30"/>
    </location>
</feature>
<dbReference type="GO" id="GO:0030672">
    <property type="term" value="C:synaptic vesicle membrane"/>
    <property type="evidence" value="ECO:0007669"/>
    <property type="project" value="TreeGrafter"/>
</dbReference>
<dbReference type="GO" id="GO:1903744">
    <property type="term" value="P:positive regulation of anterograde synaptic vesicle transport"/>
    <property type="evidence" value="ECO:0007669"/>
    <property type="project" value="TreeGrafter"/>
</dbReference>
<dbReference type="OMA" id="ICAKAIS"/>
<evidence type="ECO:0000313" key="9">
    <source>
        <dbReference type="Proteomes" id="UP000053676"/>
    </source>
</evidence>
<evidence type="ECO:0000256" key="2">
    <source>
        <dbReference type="ARBA" id="ARBA00010235"/>
    </source>
</evidence>
<keyword evidence="6" id="KW-0449">Lipoprotein</keyword>
<evidence type="ECO:0000256" key="3">
    <source>
        <dbReference type="ARBA" id="ARBA00022300"/>
    </source>
</evidence>
<evidence type="ECO:0000313" key="8">
    <source>
        <dbReference type="EMBL" id="ETN73563.1"/>
    </source>
</evidence>
<comment type="subcellular location">
    <subcellularLocation>
        <location evidence="1">Lysosome membrane</location>
        <topology evidence="1">Lipid-anchor</topology>
        <orientation evidence="1">Cytoplasmic side</orientation>
    </subcellularLocation>
</comment>
<keyword evidence="9" id="KW-1185">Reference proteome</keyword>
<reference evidence="9" key="1">
    <citation type="journal article" date="2014" name="Nat. Genet.">
        <title>Genome of the human hookworm Necator americanus.</title>
        <authorList>
            <person name="Tang Y.T."/>
            <person name="Gao X."/>
            <person name="Rosa B.A."/>
            <person name="Abubucker S."/>
            <person name="Hallsworth-Pepin K."/>
            <person name="Martin J."/>
            <person name="Tyagi R."/>
            <person name="Heizer E."/>
            <person name="Zhang X."/>
            <person name="Bhonagiri-Palsikar V."/>
            <person name="Minx P."/>
            <person name="Warren W.C."/>
            <person name="Wang Q."/>
            <person name="Zhan B."/>
            <person name="Hotez P.J."/>
            <person name="Sternberg P.W."/>
            <person name="Dougall A."/>
            <person name="Gaze S.T."/>
            <person name="Mulvenna J."/>
            <person name="Sotillo J."/>
            <person name="Ranganathan S."/>
            <person name="Rabelo E.M."/>
            <person name="Wilson R.K."/>
            <person name="Felgner P.L."/>
            <person name="Bethony J."/>
            <person name="Hawdon J.M."/>
            <person name="Gasser R.B."/>
            <person name="Loukas A."/>
            <person name="Mitreva M."/>
        </authorList>
    </citation>
    <scope>NUCLEOTIDE SEQUENCE [LARGE SCALE GENOMIC DNA]</scope>
</reference>
<dbReference type="PANTHER" id="PTHR31634">
    <property type="entry name" value="BLOC-1-RELATED COMPLEX SUBUNIT 5"/>
    <property type="match status" value="1"/>
</dbReference>
<gene>
    <name evidence="8" type="ORF">NECAME_13475</name>
</gene>
<evidence type="ECO:0000256" key="7">
    <source>
        <dbReference type="SAM" id="MobiDB-lite"/>
    </source>
</evidence>
<dbReference type="GO" id="GO:0098574">
    <property type="term" value="C:cytoplasmic side of lysosomal membrane"/>
    <property type="evidence" value="ECO:0007669"/>
    <property type="project" value="TreeGrafter"/>
</dbReference>
<keyword evidence="4" id="KW-0472">Membrane</keyword>
<dbReference type="KEGG" id="nai:NECAME_13475"/>
<evidence type="ECO:0000256" key="5">
    <source>
        <dbReference type="ARBA" id="ARBA00023228"/>
    </source>
</evidence>
<comment type="similarity">
    <text evidence="2">Belongs to the BORCS5 family.</text>
</comment>
<feature type="compositionally biased region" description="Low complexity" evidence="7">
    <location>
        <begin position="1"/>
        <end position="18"/>
    </location>
</feature>
<dbReference type="AlphaFoldDB" id="W2SVK4"/>
<dbReference type="GO" id="GO:0032418">
    <property type="term" value="P:lysosome localization"/>
    <property type="evidence" value="ECO:0007669"/>
    <property type="project" value="InterPro"/>
</dbReference>
<dbReference type="Proteomes" id="UP000053676">
    <property type="component" value="Unassembled WGS sequence"/>
</dbReference>
<dbReference type="STRING" id="51031.W2SVK4"/>
<name>W2SVK4_NECAM</name>